<feature type="transmembrane region" description="Helical" evidence="5">
    <location>
        <begin position="312"/>
        <end position="332"/>
    </location>
</feature>
<dbReference type="InterPro" id="IPR013525">
    <property type="entry name" value="ABC2_TM"/>
</dbReference>
<dbReference type="PANTHER" id="PTHR43471:SF3">
    <property type="entry name" value="ABC TRANSPORTER PERMEASE PROTEIN NATB"/>
    <property type="match status" value="1"/>
</dbReference>
<evidence type="ECO:0000256" key="3">
    <source>
        <dbReference type="ARBA" id="ARBA00022989"/>
    </source>
</evidence>
<proteinExistence type="predicted"/>
<evidence type="ECO:0000256" key="5">
    <source>
        <dbReference type="SAM" id="Phobius"/>
    </source>
</evidence>
<dbReference type="GO" id="GO:0016020">
    <property type="term" value="C:membrane"/>
    <property type="evidence" value="ECO:0007669"/>
    <property type="project" value="UniProtKB-SubCell"/>
</dbReference>
<feature type="transmembrane region" description="Helical" evidence="5">
    <location>
        <begin position="24"/>
        <end position="45"/>
    </location>
</feature>
<reference evidence="7 8" key="1">
    <citation type="submission" date="2019-03" db="EMBL/GenBank/DDBJ databases">
        <title>Metabolic potential of uncultured bacteria and archaea associated with petroleum seepage in deep-sea sediments.</title>
        <authorList>
            <person name="Dong X."/>
            <person name="Hubert C."/>
        </authorList>
    </citation>
    <scope>NUCLEOTIDE SEQUENCE [LARGE SCALE GENOMIC DNA]</scope>
    <source>
        <strain evidence="7">E44_bin18</strain>
    </source>
</reference>
<evidence type="ECO:0000256" key="1">
    <source>
        <dbReference type="ARBA" id="ARBA00004141"/>
    </source>
</evidence>
<evidence type="ECO:0000313" key="7">
    <source>
        <dbReference type="EMBL" id="TET45760.1"/>
    </source>
</evidence>
<feature type="domain" description="ABC-2 type transporter transmembrane" evidence="6">
    <location>
        <begin position="21"/>
        <end position="381"/>
    </location>
</feature>
<accession>A0A523UTA3</accession>
<evidence type="ECO:0000313" key="8">
    <source>
        <dbReference type="Proteomes" id="UP000315525"/>
    </source>
</evidence>
<feature type="transmembrane region" description="Helical" evidence="5">
    <location>
        <begin position="363"/>
        <end position="385"/>
    </location>
</feature>
<evidence type="ECO:0000256" key="2">
    <source>
        <dbReference type="ARBA" id="ARBA00022692"/>
    </source>
</evidence>
<protein>
    <submittedName>
        <fullName evidence="7">ABC transporter permease</fullName>
    </submittedName>
</protein>
<dbReference type="Gene3D" id="3.40.1710.10">
    <property type="entry name" value="abc type-2 transporter like domain"/>
    <property type="match status" value="1"/>
</dbReference>
<comment type="caution">
    <text evidence="7">The sequence shown here is derived from an EMBL/GenBank/DDBJ whole genome shotgun (WGS) entry which is preliminary data.</text>
</comment>
<dbReference type="Proteomes" id="UP000315525">
    <property type="component" value="Unassembled WGS sequence"/>
</dbReference>
<keyword evidence="3 5" id="KW-1133">Transmembrane helix</keyword>
<keyword evidence="2 5" id="KW-0812">Transmembrane</keyword>
<sequence length="397" mass="42938">MNLRNIRTVYKKEMIDSLRDRRTIISMIVVPILLIPVLAMGFGAIMGIQMAKVERAVARAVVVGQENAPSIMAVLESNAGVEIVEEPDYESAIKEKRIEVAVSIPEDFQAKLEQGSSAKVSIFYDATQIKSESGAKRIEDLIAQYGDSIVGDRLAEEGLTKGFIEPVDISTISLASKEKVGAMIAAMVLPYLILILALTGAMYPAIDLTAGEKERGTLETLLLSSATRFELVMGKFLAVFSASFVTAVLASVSMLATLKGGLGALARVGEEVSLAISPFSLLVIFFMMIPVCCFFSAILISISLFAKSYKEATSYLSPLLTLLIIPAVVSILPGTEMGAKVNLIPILNTSLAFKDVLMGHINWQYLGVVFLVNVVLAFLTLLRAVTLFNRESVLFRA</sequence>
<feature type="transmembrane region" description="Helical" evidence="5">
    <location>
        <begin position="236"/>
        <end position="258"/>
    </location>
</feature>
<dbReference type="PANTHER" id="PTHR43471">
    <property type="entry name" value="ABC TRANSPORTER PERMEASE"/>
    <property type="match status" value="1"/>
</dbReference>
<evidence type="ECO:0000259" key="6">
    <source>
        <dbReference type="Pfam" id="PF12698"/>
    </source>
</evidence>
<dbReference type="GO" id="GO:0140359">
    <property type="term" value="F:ABC-type transporter activity"/>
    <property type="evidence" value="ECO:0007669"/>
    <property type="project" value="InterPro"/>
</dbReference>
<feature type="transmembrane region" description="Helical" evidence="5">
    <location>
        <begin position="279"/>
        <end position="306"/>
    </location>
</feature>
<dbReference type="AlphaFoldDB" id="A0A523UTA3"/>
<dbReference type="EMBL" id="SOJN01000075">
    <property type="protein sequence ID" value="TET45760.1"/>
    <property type="molecule type" value="Genomic_DNA"/>
</dbReference>
<evidence type="ECO:0000256" key="4">
    <source>
        <dbReference type="ARBA" id="ARBA00023136"/>
    </source>
</evidence>
<organism evidence="7 8">
    <name type="scientific">candidate division TA06 bacterium</name>
    <dbReference type="NCBI Taxonomy" id="2250710"/>
    <lineage>
        <taxon>Bacteria</taxon>
        <taxon>Bacteria division TA06</taxon>
    </lineage>
</organism>
<keyword evidence="4 5" id="KW-0472">Membrane</keyword>
<gene>
    <name evidence="7" type="ORF">E3J62_06205</name>
</gene>
<name>A0A523UTA3_UNCT6</name>
<dbReference type="Pfam" id="PF12698">
    <property type="entry name" value="ABC2_membrane_3"/>
    <property type="match status" value="1"/>
</dbReference>
<feature type="transmembrane region" description="Helical" evidence="5">
    <location>
        <begin position="180"/>
        <end position="206"/>
    </location>
</feature>
<comment type="subcellular location">
    <subcellularLocation>
        <location evidence="1">Membrane</location>
        <topology evidence="1">Multi-pass membrane protein</topology>
    </subcellularLocation>
</comment>